<evidence type="ECO:0000313" key="1">
    <source>
        <dbReference type="Proteomes" id="UP001732780"/>
    </source>
</evidence>
<dbReference type="RefSeq" id="XP_074209741.1">
    <property type="nucleotide sequence ID" value="XM_074353640.1"/>
</dbReference>
<name>A0AC58PI75_CAMBA</name>
<accession>A0AC58PI75</accession>
<sequence>MRSPDLHYWTALLPVFYNAPHRGDVFPASDPRQPRIILSPLLRSTTPAVNCLHGPLTLIWHLRWSQCLAWMYNPDLHPREVSIPFLGLACCTFPRNQHRAREQQEKAKQNPRPHPSLPSLSTPSLPPRGPRGRGSAPGARGRWAGAGCSWTGSRRSNAAWGLGDRLLSLLLPTPSRNPSPSFPLWSSRGGAGMQAWTSEPAQSSGSWARARCSWTSYPRRNAAWGLGRHFLSPLLPSLVRKSQFLENYRVLLGNTQLYQHTRHTQKIPVSQIIVYPDFDKFHPFGNDIAMLQLLFPVNFTSYIIPACLPAPCMQLPSNSSCWITGWGMLSEERKGAWERPGGR</sequence>
<dbReference type="Proteomes" id="UP001732780">
    <property type="component" value="Chromosome 26"/>
</dbReference>
<proteinExistence type="predicted"/>
<protein>
    <submittedName>
        <fullName evidence="2">Uncharacterized protein LOC141575137 isoform X1</fullName>
    </submittedName>
</protein>
<keyword evidence="1" id="KW-1185">Reference proteome</keyword>
<reference evidence="2" key="1">
    <citation type="submission" date="2025-08" db="UniProtKB">
        <authorList>
            <consortium name="RefSeq"/>
        </authorList>
    </citation>
    <scope>IDENTIFICATION</scope>
    <source>
        <tissue evidence="2">Blood</tissue>
    </source>
</reference>
<organism evidence="1 2">
    <name type="scientific">Camelus bactrianus</name>
    <name type="common">Bactrian camel</name>
    <dbReference type="NCBI Taxonomy" id="9837"/>
    <lineage>
        <taxon>Eukaryota</taxon>
        <taxon>Metazoa</taxon>
        <taxon>Chordata</taxon>
        <taxon>Craniata</taxon>
        <taxon>Vertebrata</taxon>
        <taxon>Euteleostomi</taxon>
        <taxon>Mammalia</taxon>
        <taxon>Eutheria</taxon>
        <taxon>Laurasiatheria</taxon>
        <taxon>Artiodactyla</taxon>
        <taxon>Tylopoda</taxon>
        <taxon>Camelidae</taxon>
        <taxon>Camelus</taxon>
    </lineage>
</organism>
<gene>
    <name evidence="2" type="primary">LOC141575137</name>
</gene>
<evidence type="ECO:0000313" key="2">
    <source>
        <dbReference type="RefSeq" id="XP_074209741.1"/>
    </source>
</evidence>